<evidence type="ECO:0000256" key="1">
    <source>
        <dbReference type="SAM" id="Phobius"/>
    </source>
</evidence>
<dbReference type="Ensembl" id="ENSOANT00000051379.1">
    <property type="protein sequence ID" value="ENSOANP00000035673.1"/>
    <property type="gene ID" value="ENSOANG00000051165.1"/>
</dbReference>
<dbReference type="Proteomes" id="UP000002279">
    <property type="component" value="Chromosome 4"/>
</dbReference>
<dbReference type="GeneTree" id="ENSGT00510000050177"/>
<reference evidence="2 3" key="1">
    <citation type="journal article" date="2008" name="Nature">
        <title>Genome analysis of the platypus reveals unique signatures of evolution.</title>
        <authorList>
            <person name="Warren W.C."/>
            <person name="Hillier L.W."/>
            <person name="Marshall Graves J.A."/>
            <person name="Birney E."/>
            <person name="Ponting C.P."/>
            <person name="Grutzner F."/>
            <person name="Belov K."/>
            <person name="Miller W."/>
            <person name="Clarke L."/>
            <person name="Chinwalla A.T."/>
            <person name="Yang S.P."/>
            <person name="Heger A."/>
            <person name="Locke D.P."/>
            <person name="Miethke P."/>
            <person name="Waters P.D."/>
            <person name="Veyrunes F."/>
            <person name="Fulton L."/>
            <person name="Fulton B."/>
            <person name="Graves T."/>
            <person name="Wallis J."/>
            <person name="Puente X.S."/>
            <person name="Lopez-Otin C."/>
            <person name="Ordonez G.R."/>
            <person name="Eichler E.E."/>
            <person name="Chen L."/>
            <person name="Cheng Z."/>
            <person name="Deakin J.E."/>
            <person name="Alsop A."/>
            <person name="Thompson K."/>
            <person name="Kirby P."/>
            <person name="Papenfuss A.T."/>
            <person name="Wakefield M.J."/>
            <person name="Olender T."/>
            <person name="Lancet D."/>
            <person name="Huttley G.A."/>
            <person name="Smit A.F."/>
            <person name="Pask A."/>
            <person name="Temple-Smith P."/>
            <person name="Batzer M.A."/>
            <person name="Walker J.A."/>
            <person name="Konkel M.K."/>
            <person name="Harris R.S."/>
            <person name="Whittington C.M."/>
            <person name="Wong E.S."/>
            <person name="Gemmell N.J."/>
            <person name="Buschiazzo E."/>
            <person name="Vargas Jentzsch I.M."/>
            <person name="Merkel A."/>
            <person name="Schmitz J."/>
            <person name="Zemann A."/>
            <person name="Churakov G."/>
            <person name="Kriegs J.O."/>
            <person name="Brosius J."/>
            <person name="Murchison E.P."/>
            <person name="Sachidanandam R."/>
            <person name="Smith C."/>
            <person name="Hannon G.J."/>
            <person name="Tsend-Ayush E."/>
            <person name="McMillan D."/>
            <person name="Attenborough R."/>
            <person name="Rens W."/>
            <person name="Ferguson-Smith M."/>
            <person name="Lefevre C.M."/>
            <person name="Sharp J.A."/>
            <person name="Nicholas K.R."/>
            <person name="Ray D.A."/>
            <person name="Kube M."/>
            <person name="Reinhardt R."/>
            <person name="Pringle T.H."/>
            <person name="Taylor J."/>
            <person name="Jones R.C."/>
            <person name="Nixon B."/>
            <person name="Dacheux J.L."/>
            <person name="Niwa H."/>
            <person name="Sekita Y."/>
            <person name="Huang X."/>
            <person name="Stark A."/>
            <person name="Kheradpour P."/>
            <person name="Kellis M."/>
            <person name="Flicek P."/>
            <person name="Chen Y."/>
            <person name="Webber C."/>
            <person name="Hardison R."/>
            <person name="Nelson J."/>
            <person name="Hallsworth-Pepin K."/>
            <person name="Delehaunty K."/>
            <person name="Markovic C."/>
            <person name="Minx P."/>
            <person name="Feng Y."/>
            <person name="Kremitzki C."/>
            <person name="Mitreva M."/>
            <person name="Glasscock J."/>
            <person name="Wylie T."/>
            <person name="Wohldmann P."/>
            <person name="Thiru P."/>
            <person name="Nhan M.N."/>
            <person name="Pohl C.S."/>
            <person name="Smith S.M."/>
            <person name="Hou S."/>
            <person name="Nefedov M."/>
            <person name="de Jong P.J."/>
            <person name="Renfree M.B."/>
            <person name="Mardis E.R."/>
            <person name="Wilson R.K."/>
        </authorList>
    </citation>
    <scope>NUCLEOTIDE SEQUENCE [LARGE SCALE GENOMIC DNA]</scope>
    <source>
        <strain evidence="2 3">Glennie</strain>
    </source>
</reference>
<dbReference type="InterPro" id="IPR027861">
    <property type="entry name" value="TMEM249"/>
</dbReference>
<keyword evidence="1" id="KW-1133">Transmembrane helix</keyword>
<evidence type="ECO:0000313" key="3">
    <source>
        <dbReference type="Proteomes" id="UP000002279"/>
    </source>
</evidence>
<dbReference type="FunCoup" id="A0A6I8N3Y8">
    <property type="interactions" value="2"/>
</dbReference>
<keyword evidence="3" id="KW-1185">Reference proteome</keyword>
<dbReference type="PANTHER" id="PTHR35442">
    <property type="entry name" value="TRANSMEMBRANE PROTEIN 249"/>
    <property type="match status" value="1"/>
</dbReference>
<feature type="transmembrane region" description="Helical" evidence="1">
    <location>
        <begin position="85"/>
        <end position="103"/>
    </location>
</feature>
<keyword evidence="1" id="KW-0472">Membrane</keyword>
<dbReference type="Pfam" id="PF15158">
    <property type="entry name" value="TMEM249"/>
    <property type="match status" value="1"/>
</dbReference>
<keyword evidence="1" id="KW-0812">Transmembrane</keyword>
<dbReference type="AlphaFoldDB" id="A0A6I8N3Y8"/>
<gene>
    <name evidence="2" type="primary">TMEM249</name>
</gene>
<dbReference type="PANTHER" id="PTHR35442:SF1">
    <property type="entry name" value="CATION CHANNEL SPERM-ASSOCIATED AUXILIARY SUBUNIT TMEM249"/>
    <property type="match status" value="1"/>
</dbReference>
<dbReference type="InParanoid" id="A0A6I8N3Y8"/>
<evidence type="ECO:0000313" key="2">
    <source>
        <dbReference type="Ensembl" id="ENSOANP00000035673.1"/>
    </source>
</evidence>
<name>A0A6I8N3Y8_ORNAN</name>
<dbReference type="OMA" id="RFQLWAL"/>
<dbReference type="Bgee" id="ENSOANG00000051165">
    <property type="expression patterns" value="Expressed in testis"/>
</dbReference>
<proteinExistence type="predicted"/>
<accession>A0A6I8N3Y8</accession>
<protein>
    <submittedName>
        <fullName evidence="2">Transmembrane protein 249</fullName>
    </submittedName>
</protein>
<reference evidence="2" key="2">
    <citation type="submission" date="2025-08" db="UniProtKB">
        <authorList>
            <consortium name="Ensembl"/>
        </authorList>
    </citation>
    <scope>IDENTIFICATION</scope>
    <source>
        <strain evidence="2">Glennie</strain>
    </source>
</reference>
<reference evidence="2" key="3">
    <citation type="submission" date="2025-09" db="UniProtKB">
        <authorList>
            <consortium name="Ensembl"/>
        </authorList>
    </citation>
    <scope>IDENTIFICATION</scope>
    <source>
        <strain evidence="2">Glennie</strain>
    </source>
</reference>
<organism evidence="2 3">
    <name type="scientific">Ornithorhynchus anatinus</name>
    <name type="common">Duckbill platypus</name>
    <dbReference type="NCBI Taxonomy" id="9258"/>
    <lineage>
        <taxon>Eukaryota</taxon>
        <taxon>Metazoa</taxon>
        <taxon>Chordata</taxon>
        <taxon>Craniata</taxon>
        <taxon>Vertebrata</taxon>
        <taxon>Euteleostomi</taxon>
        <taxon>Mammalia</taxon>
        <taxon>Monotremata</taxon>
        <taxon>Ornithorhynchidae</taxon>
        <taxon>Ornithorhynchus</taxon>
    </lineage>
</organism>
<sequence>TPSSSRTSLSTRSKQFSLWDLGFFSTENRLAQRLKKNSCHPFTLQQPNVFVLEYYHDSLWKGGLMCLACLVGLQFSYLLKITEGSGFLIYGLGIGLWFVLSSMQRRRLVLNHTRGLYHFSISGRMVYQGPLHYIYVRMAVRIDAYGRRFYQLVLCGHKLEALVLVKLSEHYEQMEFLGRYVARKLNLNYFDCTSLSTRHIIRHWPLGEGPGTLGIQGITQRRYHRGQNGY</sequence>